<reference evidence="5 6" key="1">
    <citation type="journal article" date="2014" name="BMC Genomics">
        <title>Comparison of environmental and isolate Sulfobacillus genomes reveals diverse carbon, sulfur, nitrogen, and hydrogen metabolisms.</title>
        <authorList>
            <person name="Justice N.B."/>
            <person name="Norman A."/>
            <person name="Brown C.T."/>
            <person name="Singh A."/>
            <person name="Thomas B.C."/>
            <person name="Banfield J.F."/>
        </authorList>
    </citation>
    <scope>NUCLEOTIDE SEQUENCE [LARGE SCALE GENOMIC DNA]</scope>
    <source>
        <strain evidence="5">AMDSBA4</strain>
    </source>
</reference>
<dbReference type="GO" id="GO:0015074">
    <property type="term" value="P:DNA integration"/>
    <property type="evidence" value="ECO:0007669"/>
    <property type="project" value="InterPro"/>
</dbReference>
<evidence type="ECO:0000259" key="4">
    <source>
        <dbReference type="PROSITE" id="PS51900"/>
    </source>
</evidence>
<evidence type="ECO:0000313" key="5">
    <source>
        <dbReference type="EMBL" id="PSR25749.1"/>
    </source>
</evidence>
<dbReference type="GO" id="GO:0003677">
    <property type="term" value="F:DNA binding"/>
    <property type="evidence" value="ECO:0007669"/>
    <property type="project" value="UniProtKB-UniRule"/>
</dbReference>
<sequence length="184" mass="21570">MRWDDAVDQFTNALKWARKSPHTITSYLSDLRLAIDYWTQTRQRYPIVEDVGQWTSDDIADWLFAMHQQQSPRTVQRRWASLKLFLAYLVEQGWIPQSPYPDSRVIQRKRTALTAEVIYLTETQVVALMRAVEKGFAQAHNNIIQNHDIPMDVLRLSYDDFINNRYLRSRTLARVGRAQPSAMG</sequence>
<dbReference type="Pfam" id="PF02899">
    <property type="entry name" value="Phage_int_SAM_1"/>
    <property type="match status" value="1"/>
</dbReference>
<dbReference type="InterPro" id="IPR004107">
    <property type="entry name" value="Integrase_SAM-like_N"/>
</dbReference>
<accession>A0A2T2WU29</accession>
<comment type="similarity">
    <text evidence="1">Belongs to the 'phage' integrase family.</text>
</comment>
<gene>
    <name evidence="5" type="ORF">C7B46_20520</name>
</gene>
<evidence type="ECO:0000256" key="3">
    <source>
        <dbReference type="PROSITE-ProRule" id="PRU01248"/>
    </source>
</evidence>
<keyword evidence="2 3" id="KW-0238">DNA-binding</keyword>
<dbReference type="PROSITE" id="PS51900">
    <property type="entry name" value="CB"/>
    <property type="match status" value="1"/>
</dbReference>
<dbReference type="EMBL" id="PXYW01000146">
    <property type="protein sequence ID" value="PSR25749.1"/>
    <property type="molecule type" value="Genomic_DNA"/>
</dbReference>
<evidence type="ECO:0000256" key="1">
    <source>
        <dbReference type="ARBA" id="ARBA00008857"/>
    </source>
</evidence>
<dbReference type="Proteomes" id="UP000242972">
    <property type="component" value="Unassembled WGS sequence"/>
</dbReference>
<feature type="domain" description="Core-binding (CB)" evidence="4">
    <location>
        <begin position="1"/>
        <end position="90"/>
    </location>
</feature>
<proteinExistence type="inferred from homology"/>
<dbReference type="InterPro" id="IPR010998">
    <property type="entry name" value="Integrase_recombinase_N"/>
</dbReference>
<evidence type="ECO:0000313" key="6">
    <source>
        <dbReference type="Proteomes" id="UP000242972"/>
    </source>
</evidence>
<comment type="caution">
    <text evidence="5">The sequence shown here is derived from an EMBL/GenBank/DDBJ whole genome shotgun (WGS) entry which is preliminary data.</text>
</comment>
<dbReference type="SUPFAM" id="SSF56349">
    <property type="entry name" value="DNA breaking-rejoining enzymes"/>
    <property type="match status" value="1"/>
</dbReference>
<dbReference type="AlphaFoldDB" id="A0A2T2WU29"/>
<evidence type="ECO:0000256" key="2">
    <source>
        <dbReference type="ARBA" id="ARBA00023125"/>
    </source>
</evidence>
<dbReference type="InterPro" id="IPR044068">
    <property type="entry name" value="CB"/>
</dbReference>
<dbReference type="Gene3D" id="1.10.150.130">
    <property type="match status" value="1"/>
</dbReference>
<name>A0A2T2WU29_9FIRM</name>
<dbReference type="InterPro" id="IPR011010">
    <property type="entry name" value="DNA_brk_join_enz"/>
</dbReference>
<organism evidence="5 6">
    <name type="scientific">Sulfobacillus benefaciens</name>
    <dbReference type="NCBI Taxonomy" id="453960"/>
    <lineage>
        <taxon>Bacteria</taxon>
        <taxon>Bacillati</taxon>
        <taxon>Bacillota</taxon>
        <taxon>Clostridia</taxon>
        <taxon>Eubacteriales</taxon>
        <taxon>Clostridiales Family XVII. Incertae Sedis</taxon>
        <taxon>Sulfobacillus</taxon>
    </lineage>
</organism>
<protein>
    <recommendedName>
        <fullName evidence="4">Core-binding (CB) domain-containing protein</fullName>
    </recommendedName>
</protein>